<feature type="region of interest" description="Disordered" evidence="1">
    <location>
        <begin position="77"/>
        <end position="135"/>
    </location>
</feature>
<evidence type="ECO:0000313" key="2">
    <source>
        <dbReference type="EMBL" id="BES94264.1"/>
    </source>
</evidence>
<name>A0ABN7AS24_9HEMI</name>
<accession>A0ABN7AS24</accession>
<proteinExistence type="predicted"/>
<keyword evidence="3" id="KW-1185">Reference proteome</keyword>
<sequence>MRRLKFPRNVEPGGVSELRLFTLSTEPAKNLNSDRTMRKKCSSSAIGEWKMIKNSTNNYRGKQQIVKRDTEKLTELGARRSSTHFRKGTGGRAVPTWSLGPPPPLVVPHPPGSLPHLQGETPPPPATTGLSSLSV</sequence>
<feature type="compositionally biased region" description="Pro residues" evidence="1">
    <location>
        <begin position="100"/>
        <end position="113"/>
    </location>
</feature>
<gene>
    <name evidence="2" type="ORF">NTJ_07073</name>
</gene>
<dbReference type="EMBL" id="AP028913">
    <property type="protein sequence ID" value="BES94264.1"/>
    <property type="molecule type" value="Genomic_DNA"/>
</dbReference>
<reference evidence="2 3" key="1">
    <citation type="submission" date="2023-09" db="EMBL/GenBank/DDBJ databases">
        <title>Nesidiocoris tenuis whole genome shotgun sequence.</title>
        <authorList>
            <person name="Shibata T."/>
            <person name="Shimoda M."/>
            <person name="Kobayashi T."/>
            <person name="Uehara T."/>
        </authorList>
    </citation>
    <scope>NUCLEOTIDE SEQUENCE [LARGE SCALE GENOMIC DNA]</scope>
    <source>
        <strain evidence="2 3">Japan</strain>
    </source>
</reference>
<dbReference type="Proteomes" id="UP001307889">
    <property type="component" value="Chromosome 5"/>
</dbReference>
<evidence type="ECO:0000256" key="1">
    <source>
        <dbReference type="SAM" id="MobiDB-lite"/>
    </source>
</evidence>
<protein>
    <submittedName>
        <fullName evidence="2">Uncharacterized protein</fullName>
    </submittedName>
</protein>
<organism evidence="2 3">
    <name type="scientific">Nesidiocoris tenuis</name>
    <dbReference type="NCBI Taxonomy" id="355587"/>
    <lineage>
        <taxon>Eukaryota</taxon>
        <taxon>Metazoa</taxon>
        <taxon>Ecdysozoa</taxon>
        <taxon>Arthropoda</taxon>
        <taxon>Hexapoda</taxon>
        <taxon>Insecta</taxon>
        <taxon>Pterygota</taxon>
        <taxon>Neoptera</taxon>
        <taxon>Paraneoptera</taxon>
        <taxon>Hemiptera</taxon>
        <taxon>Heteroptera</taxon>
        <taxon>Panheteroptera</taxon>
        <taxon>Cimicomorpha</taxon>
        <taxon>Miridae</taxon>
        <taxon>Dicyphina</taxon>
        <taxon>Nesidiocoris</taxon>
    </lineage>
</organism>
<evidence type="ECO:0000313" key="3">
    <source>
        <dbReference type="Proteomes" id="UP001307889"/>
    </source>
</evidence>